<dbReference type="SMART" id="SM00481">
    <property type="entry name" value="POLIIIAc"/>
    <property type="match status" value="1"/>
</dbReference>
<dbReference type="GO" id="GO:0035312">
    <property type="term" value="F:5'-3' DNA exonuclease activity"/>
    <property type="evidence" value="ECO:0007669"/>
    <property type="project" value="TreeGrafter"/>
</dbReference>
<feature type="non-terminal residue" evidence="2">
    <location>
        <position position="1"/>
    </location>
</feature>
<organism evidence="2">
    <name type="scientific">marine metagenome</name>
    <dbReference type="NCBI Taxonomy" id="408172"/>
    <lineage>
        <taxon>unclassified sequences</taxon>
        <taxon>metagenomes</taxon>
        <taxon>ecological metagenomes</taxon>
    </lineage>
</organism>
<dbReference type="GO" id="GO:0004534">
    <property type="term" value="F:5'-3' RNA exonuclease activity"/>
    <property type="evidence" value="ECO:0007669"/>
    <property type="project" value="TreeGrafter"/>
</dbReference>
<dbReference type="AlphaFoldDB" id="A0A383CUQ9"/>
<dbReference type="EMBL" id="UINC01211828">
    <property type="protein sequence ID" value="SVE35891.1"/>
    <property type="molecule type" value="Genomic_DNA"/>
</dbReference>
<accession>A0A383CUQ9</accession>
<dbReference type="Pfam" id="PF02811">
    <property type="entry name" value="PHP"/>
    <property type="match status" value="1"/>
</dbReference>
<dbReference type="InterPro" id="IPR004013">
    <property type="entry name" value="PHP_dom"/>
</dbReference>
<dbReference type="InterPro" id="IPR003141">
    <property type="entry name" value="Pol/His_phosphatase_N"/>
</dbReference>
<sequence length="100" mass="10677">VVDLHLHTTASDGLLKPEEVVDRAHKAGIRNFSVTDHDTMAGVSTAAAAASKLGLDFLPGVEVTAVIDGRDVHVLGYFLEISPPGLDLFLRAQCDDRIAR</sequence>
<gene>
    <name evidence="2" type="ORF">METZ01_LOCUS488745</name>
</gene>
<dbReference type="PANTHER" id="PTHR42924:SF3">
    <property type="entry name" value="POLYMERASE_HISTIDINOL PHOSPHATASE N-TERMINAL DOMAIN-CONTAINING PROTEIN"/>
    <property type="match status" value="1"/>
</dbReference>
<evidence type="ECO:0000313" key="2">
    <source>
        <dbReference type="EMBL" id="SVE35891.1"/>
    </source>
</evidence>
<feature type="domain" description="Polymerase/histidinol phosphatase N-terminal" evidence="1">
    <location>
        <begin position="2"/>
        <end position="67"/>
    </location>
</feature>
<dbReference type="Gene3D" id="3.20.20.140">
    <property type="entry name" value="Metal-dependent hydrolases"/>
    <property type="match status" value="1"/>
</dbReference>
<evidence type="ECO:0000259" key="1">
    <source>
        <dbReference type="SMART" id="SM00481"/>
    </source>
</evidence>
<name>A0A383CUQ9_9ZZZZ</name>
<dbReference type="SUPFAM" id="SSF89550">
    <property type="entry name" value="PHP domain-like"/>
    <property type="match status" value="1"/>
</dbReference>
<dbReference type="InterPro" id="IPR052018">
    <property type="entry name" value="PHP_domain"/>
</dbReference>
<feature type="non-terminal residue" evidence="2">
    <location>
        <position position="100"/>
    </location>
</feature>
<reference evidence="2" key="1">
    <citation type="submission" date="2018-05" db="EMBL/GenBank/DDBJ databases">
        <authorList>
            <person name="Lanie J.A."/>
            <person name="Ng W.-L."/>
            <person name="Kazmierczak K.M."/>
            <person name="Andrzejewski T.M."/>
            <person name="Davidsen T.M."/>
            <person name="Wayne K.J."/>
            <person name="Tettelin H."/>
            <person name="Glass J.I."/>
            <person name="Rusch D."/>
            <person name="Podicherti R."/>
            <person name="Tsui H.-C.T."/>
            <person name="Winkler M.E."/>
        </authorList>
    </citation>
    <scope>NUCLEOTIDE SEQUENCE</scope>
</reference>
<dbReference type="PANTHER" id="PTHR42924">
    <property type="entry name" value="EXONUCLEASE"/>
    <property type="match status" value="1"/>
</dbReference>
<dbReference type="InterPro" id="IPR016195">
    <property type="entry name" value="Pol/histidinol_Pase-like"/>
</dbReference>
<protein>
    <recommendedName>
        <fullName evidence="1">Polymerase/histidinol phosphatase N-terminal domain-containing protein</fullName>
    </recommendedName>
</protein>
<proteinExistence type="predicted"/>